<keyword evidence="2" id="KW-0560">Oxidoreductase</keyword>
<dbReference type="SUPFAM" id="SSF51735">
    <property type="entry name" value="NAD(P)-binding Rossmann-fold domains"/>
    <property type="match status" value="1"/>
</dbReference>
<keyword evidence="4" id="KW-1185">Reference proteome</keyword>
<comment type="caution">
    <text evidence="3">The sequence shown here is derived from an EMBL/GenBank/DDBJ whole genome shotgun (WGS) entry which is preliminary data.</text>
</comment>
<evidence type="ECO:0000313" key="4">
    <source>
        <dbReference type="Proteomes" id="UP000308037"/>
    </source>
</evidence>
<dbReference type="RefSeq" id="WP_137276611.1">
    <property type="nucleotide sequence ID" value="NZ_QKNX01000003.1"/>
</dbReference>
<dbReference type="Pfam" id="PF13561">
    <property type="entry name" value="adh_short_C2"/>
    <property type="match status" value="1"/>
</dbReference>
<gene>
    <name evidence="3" type="ORF">DM868_09300</name>
</gene>
<comment type="similarity">
    <text evidence="1">Belongs to the short-chain dehydrogenases/reductases (SDR) family.</text>
</comment>
<dbReference type="PRINTS" id="PR00080">
    <property type="entry name" value="SDRFAMILY"/>
</dbReference>
<dbReference type="OrthoDB" id="24596at2157"/>
<evidence type="ECO:0000256" key="1">
    <source>
        <dbReference type="ARBA" id="ARBA00006484"/>
    </source>
</evidence>
<dbReference type="InterPro" id="IPR002347">
    <property type="entry name" value="SDR_fam"/>
</dbReference>
<evidence type="ECO:0000313" key="3">
    <source>
        <dbReference type="EMBL" id="TKR25604.1"/>
    </source>
</evidence>
<dbReference type="Proteomes" id="UP000308037">
    <property type="component" value="Unassembled WGS sequence"/>
</dbReference>
<dbReference type="CDD" id="cd05233">
    <property type="entry name" value="SDR_c"/>
    <property type="match status" value="1"/>
</dbReference>
<organism evidence="3 4">
    <name type="scientific">Natronomonas salsuginis</name>
    <dbReference type="NCBI Taxonomy" id="2217661"/>
    <lineage>
        <taxon>Archaea</taxon>
        <taxon>Methanobacteriati</taxon>
        <taxon>Methanobacteriota</taxon>
        <taxon>Stenosarchaea group</taxon>
        <taxon>Halobacteria</taxon>
        <taxon>Halobacteriales</taxon>
        <taxon>Natronomonadaceae</taxon>
        <taxon>Natronomonas</taxon>
    </lineage>
</organism>
<dbReference type="PANTHER" id="PTHR24321:SF14">
    <property type="entry name" value="SHORT-CHAIN TYPE DEHYDROGENASE_REDUCTASE BLR2146-RELATED"/>
    <property type="match status" value="1"/>
</dbReference>
<dbReference type="Gene3D" id="3.40.50.720">
    <property type="entry name" value="NAD(P)-binding Rossmann-like Domain"/>
    <property type="match status" value="1"/>
</dbReference>
<dbReference type="PANTHER" id="PTHR24321">
    <property type="entry name" value="DEHYDROGENASES, SHORT CHAIN"/>
    <property type="match status" value="1"/>
</dbReference>
<reference evidence="3 4" key="1">
    <citation type="submission" date="2019-04" db="EMBL/GenBank/DDBJ databases">
        <title>Natronomonas sp. F20-122 a newhaloarchaeon isolated from a saline saltern of Isla Bacuta, Huelva, Spain.</title>
        <authorList>
            <person name="Duran-Viseras A."/>
            <person name="Sanchez-Porro C."/>
            <person name="Ventosa A."/>
        </authorList>
    </citation>
    <scope>NUCLEOTIDE SEQUENCE [LARGE SCALE GENOMIC DNA]</scope>
    <source>
        <strain evidence="3 4">F20-122</strain>
    </source>
</reference>
<dbReference type="InterPro" id="IPR036291">
    <property type="entry name" value="NAD(P)-bd_dom_sf"/>
</dbReference>
<dbReference type="NCBIfam" id="NF005559">
    <property type="entry name" value="PRK07231.1"/>
    <property type="match status" value="1"/>
</dbReference>
<name>A0A4U5J9Y1_9EURY</name>
<protein>
    <submittedName>
        <fullName evidence="3">SDR family oxidoreductase</fullName>
    </submittedName>
</protein>
<accession>A0A4U5J9Y1</accession>
<dbReference type="PRINTS" id="PR00081">
    <property type="entry name" value="GDHRDH"/>
</dbReference>
<dbReference type="EMBL" id="QKNX01000003">
    <property type="protein sequence ID" value="TKR25604.1"/>
    <property type="molecule type" value="Genomic_DNA"/>
</dbReference>
<dbReference type="GO" id="GO:0016491">
    <property type="term" value="F:oxidoreductase activity"/>
    <property type="evidence" value="ECO:0007669"/>
    <property type="project" value="UniProtKB-KW"/>
</dbReference>
<evidence type="ECO:0000256" key="2">
    <source>
        <dbReference type="ARBA" id="ARBA00023002"/>
    </source>
</evidence>
<dbReference type="AlphaFoldDB" id="A0A4U5J9Y1"/>
<proteinExistence type="inferred from homology"/>
<sequence>MRFEDRTVFITGAGSGIGRATALRVAEDGGFVVATDVDETGGTETVEAVEAIGGEAVFHELDVTDAEAFDAVVETAIGEHGLDAIVNNAGIGHSPADTEDVTEETFERVVDVNVRGVWNGCRAALPHFRARGDGAIVNVGSLASFLGLPKQSVYSLTKGAVMNFTRAIAAEAGRDGVRANAVCPGFVETSLGNMHFESMSNPEKAKAQAEKQYPLGRFAEPEEIADAIAFLLSEEASFITGHGLVVDGGYSVS</sequence>
<dbReference type="FunFam" id="3.40.50.720:FF:000084">
    <property type="entry name" value="Short-chain dehydrogenase reductase"/>
    <property type="match status" value="1"/>
</dbReference>